<dbReference type="InterPro" id="IPR032387">
    <property type="entry name" value="ACAS_N"/>
</dbReference>
<name>A0A426Z3W0_ENSVE</name>
<dbReference type="Proteomes" id="UP000287651">
    <property type="component" value="Unassembled WGS sequence"/>
</dbReference>
<accession>A0A426Z3W0</accession>
<dbReference type="Pfam" id="PF16177">
    <property type="entry name" value="ACAS_N"/>
    <property type="match status" value="1"/>
</dbReference>
<dbReference type="PANTHER" id="PTHR24095">
    <property type="entry name" value="ACETYL-COENZYME A SYNTHETASE"/>
    <property type="match status" value="1"/>
</dbReference>
<evidence type="ECO:0000313" key="2">
    <source>
        <dbReference type="EMBL" id="RRT58648.1"/>
    </source>
</evidence>
<dbReference type="AlphaFoldDB" id="A0A426Z3W0"/>
<sequence length="232" mass="25394">MTAGQAAVSSRRSLASSDHLRHVESMAQLPSGAGRISHLNAVILGESLASEENDLVFPSHDFSRQALVSSPKQVRPVPSIEDPAGFWSEIASQFYWNNKWDPEVYSENIDVRKGTVKFEWFKGGSTNISYNALDRNIEAGNGGKVAIYWEGNEPGDDGQLTYAQLLEKVCQVVFAGFSAESLAQRIIDCKPKVVITCNAVRRGSKSIHLKEIVDNALIESVKHGVSVGMLVF</sequence>
<dbReference type="Gene3D" id="3.40.50.12780">
    <property type="entry name" value="N-terminal domain of ligase-like"/>
    <property type="match status" value="1"/>
</dbReference>
<protein>
    <recommendedName>
        <fullName evidence="1">Acetyl-coenzyme A synthetase N-terminal domain-containing protein</fullName>
    </recommendedName>
</protein>
<reference evidence="2 3" key="1">
    <citation type="journal article" date="2014" name="Agronomy (Basel)">
        <title>A Draft Genome Sequence for Ensete ventricosum, the Drought-Tolerant Tree Against Hunger.</title>
        <authorList>
            <person name="Harrison J."/>
            <person name="Moore K.A."/>
            <person name="Paszkiewicz K."/>
            <person name="Jones T."/>
            <person name="Grant M."/>
            <person name="Ambacheew D."/>
            <person name="Muzemil S."/>
            <person name="Studholme D.J."/>
        </authorList>
    </citation>
    <scope>NUCLEOTIDE SEQUENCE [LARGE SCALE GENOMIC DNA]</scope>
</reference>
<proteinExistence type="predicted"/>
<dbReference type="InterPro" id="IPR042099">
    <property type="entry name" value="ANL_N_sf"/>
</dbReference>
<dbReference type="GO" id="GO:0006085">
    <property type="term" value="P:acetyl-CoA biosynthetic process"/>
    <property type="evidence" value="ECO:0007669"/>
    <property type="project" value="TreeGrafter"/>
</dbReference>
<comment type="caution">
    <text evidence="2">The sequence shown here is derived from an EMBL/GenBank/DDBJ whole genome shotgun (WGS) entry which is preliminary data.</text>
</comment>
<dbReference type="GO" id="GO:0003987">
    <property type="term" value="F:acetate-CoA ligase activity"/>
    <property type="evidence" value="ECO:0007669"/>
    <property type="project" value="TreeGrafter"/>
</dbReference>
<gene>
    <name evidence="2" type="ORF">B296_00010731</name>
</gene>
<evidence type="ECO:0000313" key="3">
    <source>
        <dbReference type="Proteomes" id="UP000287651"/>
    </source>
</evidence>
<feature type="domain" description="Acetyl-coenzyme A synthetase N-terminal" evidence="1">
    <location>
        <begin position="79"/>
        <end position="132"/>
    </location>
</feature>
<dbReference type="SUPFAM" id="SSF56801">
    <property type="entry name" value="Acetyl-CoA synthetase-like"/>
    <property type="match status" value="1"/>
</dbReference>
<organism evidence="2 3">
    <name type="scientific">Ensete ventricosum</name>
    <name type="common">Abyssinian banana</name>
    <name type="synonym">Musa ensete</name>
    <dbReference type="NCBI Taxonomy" id="4639"/>
    <lineage>
        <taxon>Eukaryota</taxon>
        <taxon>Viridiplantae</taxon>
        <taxon>Streptophyta</taxon>
        <taxon>Embryophyta</taxon>
        <taxon>Tracheophyta</taxon>
        <taxon>Spermatophyta</taxon>
        <taxon>Magnoliopsida</taxon>
        <taxon>Liliopsida</taxon>
        <taxon>Zingiberales</taxon>
        <taxon>Musaceae</taxon>
        <taxon>Ensete</taxon>
    </lineage>
</organism>
<dbReference type="EMBL" id="AMZH03008573">
    <property type="protein sequence ID" value="RRT58648.1"/>
    <property type="molecule type" value="Genomic_DNA"/>
</dbReference>
<dbReference type="PANTHER" id="PTHR24095:SF14">
    <property type="entry name" value="ACETYL-COENZYME A SYNTHETASE 1"/>
    <property type="match status" value="1"/>
</dbReference>
<evidence type="ECO:0000259" key="1">
    <source>
        <dbReference type="Pfam" id="PF16177"/>
    </source>
</evidence>